<accession>A0A8D9ABZ3</accession>
<keyword evidence="2" id="KW-1003">Cell membrane</keyword>
<proteinExistence type="predicted"/>
<protein>
    <submittedName>
        <fullName evidence="7">Uncharacterized protein</fullName>
    </submittedName>
</protein>
<dbReference type="AlphaFoldDB" id="A0A8D9ABZ3"/>
<evidence type="ECO:0000256" key="4">
    <source>
        <dbReference type="ARBA" id="ARBA00022989"/>
    </source>
</evidence>
<dbReference type="Pfam" id="PF08395">
    <property type="entry name" value="7tm_7"/>
    <property type="match status" value="1"/>
</dbReference>
<comment type="subcellular location">
    <subcellularLocation>
        <location evidence="1">Cell membrane</location>
        <topology evidence="1">Multi-pass membrane protein</topology>
    </subcellularLocation>
</comment>
<keyword evidence="3 6" id="KW-0812">Transmembrane</keyword>
<evidence type="ECO:0000256" key="5">
    <source>
        <dbReference type="ARBA" id="ARBA00023136"/>
    </source>
</evidence>
<dbReference type="GO" id="GO:0005886">
    <property type="term" value="C:plasma membrane"/>
    <property type="evidence" value="ECO:0007669"/>
    <property type="project" value="UniProtKB-SubCell"/>
</dbReference>
<name>A0A8D9ABZ3_9HEMI</name>
<dbReference type="InterPro" id="IPR013604">
    <property type="entry name" value="7TM_chemorcpt"/>
</dbReference>
<dbReference type="GO" id="GO:0050909">
    <property type="term" value="P:sensory perception of taste"/>
    <property type="evidence" value="ECO:0007669"/>
    <property type="project" value="InterPro"/>
</dbReference>
<evidence type="ECO:0000256" key="2">
    <source>
        <dbReference type="ARBA" id="ARBA00022475"/>
    </source>
</evidence>
<evidence type="ECO:0000313" key="7">
    <source>
        <dbReference type="EMBL" id="CAG6762905.1"/>
    </source>
</evidence>
<organism evidence="7">
    <name type="scientific">Cacopsylla melanoneura</name>
    <dbReference type="NCBI Taxonomy" id="428564"/>
    <lineage>
        <taxon>Eukaryota</taxon>
        <taxon>Metazoa</taxon>
        <taxon>Ecdysozoa</taxon>
        <taxon>Arthropoda</taxon>
        <taxon>Hexapoda</taxon>
        <taxon>Insecta</taxon>
        <taxon>Pterygota</taxon>
        <taxon>Neoptera</taxon>
        <taxon>Paraneoptera</taxon>
        <taxon>Hemiptera</taxon>
        <taxon>Sternorrhyncha</taxon>
        <taxon>Psylloidea</taxon>
        <taxon>Psyllidae</taxon>
        <taxon>Psyllinae</taxon>
        <taxon>Cacopsylla</taxon>
    </lineage>
</organism>
<keyword evidence="4 6" id="KW-1133">Transmembrane helix</keyword>
<keyword evidence="5 6" id="KW-0472">Membrane</keyword>
<dbReference type="EMBL" id="HBUF01562157">
    <property type="protein sequence ID" value="CAG6762905.1"/>
    <property type="molecule type" value="Transcribed_RNA"/>
</dbReference>
<sequence>MHKSGFGAEEAKQMFYYGAWFVSQVFWIFLITQTSHDTVEQSHEARRLIHNFVIEETFPEIEHELDLLVRHLEKHQFLFSANGFFTVDYRIFCMVRSGLQSILSVPNLNSRAKKIYTYIHINQCIFPISNVFPCILKSSLQL</sequence>
<reference evidence="7" key="1">
    <citation type="submission" date="2021-05" db="EMBL/GenBank/DDBJ databases">
        <authorList>
            <person name="Alioto T."/>
            <person name="Alioto T."/>
            <person name="Gomez Garrido J."/>
        </authorList>
    </citation>
    <scope>NUCLEOTIDE SEQUENCE</scope>
</reference>
<evidence type="ECO:0000256" key="3">
    <source>
        <dbReference type="ARBA" id="ARBA00022692"/>
    </source>
</evidence>
<evidence type="ECO:0000256" key="6">
    <source>
        <dbReference type="SAM" id="Phobius"/>
    </source>
</evidence>
<feature type="transmembrane region" description="Helical" evidence="6">
    <location>
        <begin position="14"/>
        <end position="32"/>
    </location>
</feature>
<evidence type="ECO:0000256" key="1">
    <source>
        <dbReference type="ARBA" id="ARBA00004651"/>
    </source>
</evidence>